<dbReference type="AlphaFoldDB" id="C3ZSY0"/>
<dbReference type="PROSITE" id="PS50041">
    <property type="entry name" value="C_TYPE_LECTIN_2"/>
    <property type="match status" value="1"/>
</dbReference>
<dbReference type="STRING" id="7739.C3ZSY0"/>
<name>C3ZSY0_BRAFL</name>
<dbReference type="SMART" id="SM00034">
    <property type="entry name" value="CLECT"/>
    <property type="match status" value="1"/>
</dbReference>
<dbReference type="InterPro" id="IPR016187">
    <property type="entry name" value="CTDL_fold"/>
</dbReference>
<dbReference type="Pfam" id="PF00059">
    <property type="entry name" value="Lectin_C"/>
    <property type="match status" value="1"/>
</dbReference>
<proteinExistence type="predicted"/>
<dbReference type="PANTHER" id="PTHR22799">
    <property type="entry name" value="TETRANECTIN-RELATED"/>
    <property type="match status" value="1"/>
</dbReference>
<dbReference type="GO" id="GO:0030246">
    <property type="term" value="F:carbohydrate binding"/>
    <property type="evidence" value="ECO:0007669"/>
    <property type="project" value="UniProtKB-KW"/>
</dbReference>
<dbReference type="SUPFAM" id="SSF56436">
    <property type="entry name" value="C-type lectin-like"/>
    <property type="match status" value="1"/>
</dbReference>
<dbReference type="InterPro" id="IPR001304">
    <property type="entry name" value="C-type_lectin-like"/>
</dbReference>
<sequence length="290" mass="31873">MQEDQQQSQTDDTGTTPTQQPQTDWRSIADAAASIPNALYVTRAGTIPTTQQPQTDWTSMADAAASIPNALYVTRADRTYTGEASRRRALCDFIRSYRIRAGIVVLLTLVVLGFAPLTATKTTCADCPPPLKRDLDKERNRTAALEQRLDEISNTQGSSLQGYAVFRGTFYRAFNTPKTFSEASAICSRRDGGSLAIPRDAETNAFLISLRNSGPSAWFGLHDQREEGSFEWVDGSALGAYNSWARGQPDNRESNQDCVYYSASPKDKWAVSSCNLPKRFICQSSPGTSL</sequence>
<dbReference type="InterPro" id="IPR051663">
    <property type="entry name" value="CLec_Tetranectin-domain"/>
</dbReference>
<dbReference type="InterPro" id="IPR016186">
    <property type="entry name" value="C-type_lectin-like/link_sf"/>
</dbReference>
<dbReference type="Gene3D" id="3.10.100.10">
    <property type="entry name" value="Mannose-Binding Protein A, subunit A"/>
    <property type="match status" value="1"/>
</dbReference>
<feature type="region of interest" description="Disordered" evidence="2">
    <location>
        <begin position="1"/>
        <end position="23"/>
    </location>
</feature>
<organism>
    <name type="scientific">Branchiostoma floridae</name>
    <name type="common">Florida lancelet</name>
    <name type="synonym">Amphioxus</name>
    <dbReference type="NCBI Taxonomy" id="7739"/>
    <lineage>
        <taxon>Eukaryota</taxon>
        <taxon>Metazoa</taxon>
        <taxon>Chordata</taxon>
        <taxon>Cephalochordata</taxon>
        <taxon>Leptocardii</taxon>
        <taxon>Amphioxiformes</taxon>
        <taxon>Branchiostomatidae</taxon>
        <taxon>Branchiostoma</taxon>
    </lineage>
</organism>
<keyword evidence="1" id="KW-0430">Lectin</keyword>
<dbReference type="InParanoid" id="C3ZSY0"/>
<dbReference type="PANTHER" id="PTHR22799:SF6">
    <property type="entry name" value="C-TYPE LECTIN DOMAIN FAMILY 4 MEMBER M-LIKE"/>
    <property type="match status" value="1"/>
</dbReference>
<evidence type="ECO:0000256" key="1">
    <source>
        <dbReference type="ARBA" id="ARBA00022734"/>
    </source>
</evidence>
<dbReference type="EMBL" id="GG666675">
    <property type="protein sequence ID" value="EEN44325.1"/>
    <property type="molecule type" value="Genomic_DNA"/>
</dbReference>
<gene>
    <name evidence="5" type="ORF">BRAFLDRAFT_81457</name>
</gene>
<evidence type="ECO:0000259" key="4">
    <source>
        <dbReference type="PROSITE" id="PS50041"/>
    </source>
</evidence>
<feature type="domain" description="C-type lectin" evidence="4">
    <location>
        <begin position="166"/>
        <end position="283"/>
    </location>
</feature>
<evidence type="ECO:0000256" key="3">
    <source>
        <dbReference type="SAM" id="Phobius"/>
    </source>
</evidence>
<feature type="transmembrane region" description="Helical" evidence="3">
    <location>
        <begin position="97"/>
        <end position="117"/>
    </location>
</feature>
<keyword evidence="3" id="KW-0472">Membrane</keyword>
<accession>C3ZSY0</accession>
<keyword evidence="3" id="KW-0812">Transmembrane</keyword>
<dbReference type="eggNOG" id="KOG4297">
    <property type="taxonomic scope" value="Eukaryota"/>
</dbReference>
<protein>
    <recommendedName>
        <fullName evidence="4">C-type lectin domain-containing protein</fullName>
    </recommendedName>
</protein>
<dbReference type="CDD" id="cd00037">
    <property type="entry name" value="CLECT"/>
    <property type="match status" value="1"/>
</dbReference>
<evidence type="ECO:0000256" key="2">
    <source>
        <dbReference type="SAM" id="MobiDB-lite"/>
    </source>
</evidence>
<reference evidence="5" key="1">
    <citation type="journal article" date="2008" name="Nature">
        <title>The amphioxus genome and the evolution of the chordate karyotype.</title>
        <authorList>
            <consortium name="US DOE Joint Genome Institute (JGI-PGF)"/>
            <person name="Putnam N.H."/>
            <person name="Butts T."/>
            <person name="Ferrier D.E.K."/>
            <person name="Furlong R.F."/>
            <person name="Hellsten U."/>
            <person name="Kawashima T."/>
            <person name="Robinson-Rechavi M."/>
            <person name="Shoguchi E."/>
            <person name="Terry A."/>
            <person name="Yu J.-K."/>
            <person name="Benito-Gutierrez E.L."/>
            <person name="Dubchak I."/>
            <person name="Garcia-Fernandez J."/>
            <person name="Gibson-Brown J.J."/>
            <person name="Grigoriev I.V."/>
            <person name="Horton A.C."/>
            <person name="de Jong P.J."/>
            <person name="Jurka J."/>
            <person name="Kapitonov V.V."/>
            <person name="Kohara Y."/>
            <person name="Kuroki Y."/>
            <person name="Lindquist E."/>
            <person name="Lucas S."/>
            <person name="Osoegawa K."/>
            <person name="Pennacchio L.A."/>
            <person name="Salamov A.A."/>
            <person name="Satou Y."/>
            <person name="Sauka-Spengler T."/>
            <person name="Schmutz J."/>
            <person name="Shin-I T."/>
            <person name="Toyoda A."/>
            <person name="Bronner-Fraser M."/>
            <person name="Fujiyama A."/>
            <person name="Holland L.Z."/>
            <person name="Holland P.W.H."/>
            <person name="Satoh N."/>
            <person name="Rokhsar D.S."/>
        </authorList>
    </citation>
    <scope>NUCLEOTIDE SEQUENCE [LARGE SCALE GENOMIC DNA]</scope>
    <source>
        <strain evidence="5">S238N-H82</strain>
        <tissue evidence="5">Testes</tissue>
    </source>
</reference>
<keyword evidence="3" id="KW-1133">Transmembrane helix</keyword>
<evidence type="ECO:0000313" key="5">
    <source>
        <dbReference type="EMBL" id="EEN44325.1"/>
    </source>
</evidence>